<protein>
    <recommendedName>
        <fullName evidence="3">TetR family transcriptional regulator</fullName>
    </recommendedName>
</protein>
<evidence type="ECO:0008006" key="3">
    <source>
        <dbReference type="Google" id="ProtNLM"/>
    </source>
</evidence>
<proteinExistence type="predicted"/>
<comment type="caution">
    <text evidence="1">The sequence shown here is derived from an EMBL/GenBank/DDBJ whole genome shotgun (WGS) entry which is preliminary data.</text>
</comment>
<dbReference type="Proteomes" id="UP001444625">
    <property type="component" value="Unassembled WGS sequence"/>
</dbReference>
<organism evidence="1 2">
    <name type="scientific">Ornithinibacillus xuwenensis</name>
    <dbReference type="NCBI Taxonomy" id="3144668"/>
    <lineage>
        <taxon>Bacteria</taxon>
        <taxon>Bacillati</taxon>
        <taxon>Bacillota</taxon>
        <taxon>Bacilli</taxon>
        <taxon>Bacillales</taxon>
        <taxon>Bacillaceae</taxon>
        <taxon>Ornithinibacillus</taxon>
    </lineage>
</organism>
<dbReference type="Gene3D" id="1.10.357.10">
    <property type="entry name" value="Tetracycline Repressor, domain 2"/>
    <property type="match status" value="1"/>
</dbReference>
<evidence type="ECO:0000313" key="2">
    <source>
        <dbReference type="Proteomes" id="UP001444625"/>
    </source>
</evidence>
<sequence length="146" mass="16728">MLDSFENEMIEKIEEVIVNNLPKERSDQLFIQSSYDTTVQILTCYEENKELLQFLLKSSYSSFQTKLRNKLKLVFTNLIFPILGELEYEIPTDLFTIAFTSISLSLAEYAYQSETPINIEKSANLLFNIVLEGPAKTLGLIKDGDI</sequence>
<keyword evidence="2" id="KW-1185">Reference proteome</keyword>
<dbReference type="EMBL" id="JBDIML010000002">
    <property type="protein sequence ID" value="MEN2766914.1"/>
    <property type="molecule type" value="Genomic_DNA"/>
</dbReference>
<dbReference type="RefSeq" id="WP_345824379.1">
    <property type="nucleotide sequence ID" value="NZ_JBDIML010000002.1"/>
</dbReference>
<accession>A0ABU9XF61</accession>
<name>A0ABU9XF61_9BACI</name>
<gene>
    <name evidence="1" type="ORF">ABC228_06935</name>
</gene>
<reference evidence="1 2" key="1">
    <citation type="submission" date="2024-05" db="EMBL/GenBank/DDBJ databases">
        <authorList>
            <person name="Haq I."/>
            <person name="Ullah Z."/>
            <person name="Ahmad R."/>
            <person name="Li M."/>
            <person name="Tong Y."/>
        </authorList>
    </citation>
    <scope>NUCLEOTIDE SEQUENCE [LARGE SCALE GENOMIC DNA]</scope>
    <source>
        <strain evidence="1 2">16A2E</strain>
    </source>
</reference>
<evidence type="ECO:0000313" key="1">
    <source>
        <dbReference type="EMBL" id="MEN2766914.1"/>
    </source>
</evidence>